<keyword evidence="3" id="KW-0121">Carboxypeptidase</keyword>
<evidence type="ECO:0000313" key="3">
    <source>
        <dbReference type="EMBL" id="GIO41365.1"/>
    </source>
</evidence>
<reference evidence="3" key="1">
    <citation type="submission" date="2021-03" db="EMBL/GenBank/DDBJ databases">
        <title>Antimicrobial resistance genes in bacteria isolated from Japanese honey, and their potential for conferring macrolide and lincosamide resistance in the American foulbrood pathogen Paenibacillus larvae.</title>
        <authorList>
            <person name="Okamoto M."/>
            <person name="Kumagai M."/>
            <person name="Kanamori H."/>
            <person name="Takamatsu D."/>
        </authorList>
    </citation>
    <scope>NUCLEOTIDE SEQUENCE</scope>
    <source>
        <strain evidence="3">J41TS4</strain>
    </source>
</reference>
<dbReference type="Gene3D" id="3.40.710.10">
    <property type="entry name" value="DD-peptidase/beta-lactamase superfamily"/>
    <property type="match status" value="1"/>
</dbReference>
<proteinExistence type="predicted"/>
<comment type="caution">
    <text evidence="3">The sequence shown here is derived from an EMBL/GenBank/DDBJ whole genome shotgun (WGS) entry which is preliminary data.</text>
</comment>
<dbReference type="Proteomes" id="UP000678895">
    <property type="component" value="Unassembled WGS sequence"/>
</dbReference>
<feature type="transmembrane region" description="Helical" evidence="1">
    <location>
        <begin position="6"/>
        <end position="24"/>
    </location>
</feature>
<evidence type="ECO:0000256" key="1">
    <source>
        <dbReference type="SAM" id="Phobius"/>
    </source>
</evidence>
<dbReference type="InterPro" id="IPR012338">
    <property type="entry name" value="Beta-lactam/transpept-like"/>
</dbReference>
<dbReference type="InterPro" id="IPR045155">
    <property type="entry name" value="Beta-lactam_cat"/>
</dbReference>
<dbReference type="RefSeq" id="WP_301625539.1">
    <property type="nucleotide sequence ID" value="NZ_BORS01000003.1"/>
</dbReference>
<dbReference type="AlphaFoldDB" id="A0A920CJ99"/>
<keyword evidence="3" id="KW-0645">Protease</keyword>
<dbReference type="EMBL" id="BORS01000003">
    <property type="protein sequence ID" value="GIO41365.1"/>
    <property type="molecule type" value="Genomic_DNA"/>
</dbReference>
<feature type="domain" description="Beta-lactamase class A catalytic" evidence="2">
    <location>
        <begin position="52"/>
        <end position="296"/>
    </location>
</feature>
<keyword evidence="1" id="KW-0472">Membrane</keyword>
<organism evidence="3 4">
    <name type="scientific">Paenibacillus apis</name>
    <dbReference type="NCBI Taxonomy" id="1792174"/>
    <lineage>
        <taxon>Bacteria</taxon>
        <taxon>Bacillati</taxon>
        <taxon>Bacillota</taxon>
        <taxon>Bacilli</taxon>
        <taxon>Bacillales</taxon>
        <taxon>Paenibacillaceae</taxon>
        <taxon>Paenibacillus</taxon>
    </lineage>
</organism>
<dbReference type="GO" id="GO:0004180">
    <property type="term" value="F:carboxypeptidase activity"/>
    <property type="evidence" value="ECO:0007669"/>
    <property type="project" value="UniProtKB-KW"/>
</dbReference>
<dbReference type="GO" id="GO:0046677">
    <property type="term" value="P:response to antibiotic"/>
    <property type="evidence" value="ECO:0007669"/>
    <property type="project" value="InterPro"/>
</dbReference>
<dbReference type="PANTHER" id="PTHR35333:SF3">
    <property type="entry name" value="BETA-LACTAMASE-TYPE TRANSPEPTIDASE FOLD CONTAINING PROTEIN"/>
    <property type="match status" value="1"/>
</dbReference>
<dbReference type="Pfam" id="PF13354">
    <property type="entry name" value="Beta-lactamase2"/>
    <property type="match status" value="1"/>
</dbReference>
<evidence type="ECO:0000259" key="2">
    <source>
        <dbReference type="Pfam" id="PF13354"/>
    </source>
</evidence>
<accession>A0A920CJ99</accession>
<dbReference type="GO" id="GO:0008800">
    <property type="term" value="F:beta-lactamase activity"/>
    <property type="evidence" value="ECO:0007669"/>
    <property type="project" value="InterPro"/>
</dbReference>
<protein>
    <submittedName>
        <fullName evidence="3">D-alanyl-D-alanine carboxypeptidase</fullName>
    </submittedName>
</protein>
<keyword evidence="4" id="KW-1185">Reference proteome</keyword>
<dbReference type="SUPFAM" id="SSF56601">
    <property type="entry name" value="beta-lactamase/transpeptidase-like"/>
    <property type="match status" value="1"/>
</dbReference>
<keyword evidence="1" id="KW-0812">Transmembrane</keyword>
<dbReference type="GO" id="GO:0030655">
    <property type="term" value="P:beta-lactam antibiotic catabolic process"/>
    <property type="evidence" value="ECO:0007669"/>
    <property type="project" value="InterPro"/>
</dbReference>
<gene>
    <name evidence="3" type="ORF">J41TS4_11230</name>
</gene>
<name>A0A920CJ99_9BACL</name>
<sequence length="379" mass="43014">MLIVIVVAAFMIIALLAVVMLVIAKRQNQMKTEYDVLSYLKNNPDKASLYMLKNGVEMISYHAEVQRPLASTAKLIVAVEFARQLVNKSLDQDEEIPLEELQRFYIPGSDGGAHEKWMESVKAQNKIIENRVTLFEIARGMLIQSSNANMEFLMQRLGLDAINANLQHLSMTSHDRLFPFSSAGLICSFVQEQEKISFEEALLSIEGMSREEYMAHAMNIHDILGNGKDSSAIKRWNTRKSYARELQLMESRKQPRGTARDYANLMRAIQNETLLPHAINGVLKSLLEQPVDATKMKEFGNKGGSSISILTEAFYCTDIKENQIQLALFIHEESELEQIWLRKKTHLFLAKLLTDSLFEEEVQRELSVQVDDSISPNGS</sequence>
<evidence type="ECO:0000313" key="4">
    <source>
        <dbReference type="Proteomes" id="UP000678895"/>
    </source>
</evidence>
<keyword evidence="3" id="KW-0378">Hydrolase</keyword>
<dbReference type="InterPro" id="IPR000871">
    <property type="entry name" value="Beta-lactam_class-A"/>
</dbReference>
<dbReference type="PANTHER" id="PTHR35333">
    <property type="entry name" value="BETA-LACTAMASE"/>
    <property type="match status" value="1"/>
</dbReference>
<keyword evidence="1" id="KW-1133">Transmembrane helix</keyword>